<protein>
    <recommendedName>
        <fullName evidence="1">Methyltransferase domain-containing protein</fullName>
    </recommendedName>
</protein>
<reference evidence="2 3" key="1">
    <citation type="journal article" date="2016" name="Nat. Commun.">
        <title>Thousands of microbial genomes shed light on interconnected biogeochemical processes in an aquifer system.</title>
        <authorList>
            <person name="Anantharaman K."/>
            <person name="Brown C.T."/>
            <person name="Hug L.A."/>
            <person name="Sharon I."/>
            <person name="Castelle C.J."/>
            <person name="Probst A.J."/>
            <person name="Thomas B.C."/>
            <person name="Singh A."/>
            <person name="Wilkins M.J."/>
            <person name="Karaoz U."/>
            <person name="Brodie E.L."/>
            <person name="Williams K.H."/>
            <person name="Hubbard S.S."/>
            <person name="Banfield J.F."/>
        </authorList>
    </citation>
    <scope>NUCLEOTIDE SEQUENCE [LARGE SCALE GENOMIC DNA]</scope>
</reference>
<evidence type="ECO:0000259" key="1">
    <source>
        <dbReference type="Pfam" id="PF13847"/>
    </source>
</evidence>
<dbReference type="CDD" id="cd02440">
    <property type="entry name" value="AdoMet_MTases"/>
    <property type="match status" value="1"/>
</dbReference>
<dbReference type="Proteomes" id="UP000179209">
    <property type="component" value="Unassembled WGS sequence"/>
</dbReference>
<dbReference type="InterPro" id="IPR025714">
    <property type="entry name" value="Methyltranfer_dom"/>
</dbReference>
<dbReference type="SUPFAM" id="SSF53335">
    <property type="entry name" value="S-adenosyl-L-methionine-dependent methyltransferases"/>
    <property type="match status" value="1"/>
</dbReference>
<name>A0A1F6B5H7_9BACT</name>
<dbReference type="EMBL" id="MFKA01000032">
    <property type="protein sequence ID" value="OGG32053.1"/>
    <property type="molecule type" value="Genomic_DNA"/>
</dbReference>
<accession>A0A1F6B5H7</accession>
<evidence type="ECO:0000313" key="3">
    <source>
        <dbReference type="Proteomes" id="UP000179209"/>
    </source>
</evidence>
<dbReference type="PANTHER" id="PTHR43591">
    <property type="entry name" value="METHYLTRANSFERASE"/>
    <property type="match status" value="1"/>
</dbReference>
<dbReference type="AlphaFoldDB" id="A0A1F6B5H7"/>
<organism evidence="2 3">
    <name type="scientific">Candidatus Gottesmanbacteria bacterium RIFCSPLOWO2_02_FULL_38_8</name>
    <dbReference type="NCBI Taxonomy" id="1798397"/>
    <lineage>
        <taxon>Bacteria</taxon>
        <taxon>Candidatus Gottesmaniibacteriota</taxon>
    </lineage>
</organism>
<evidence type="ECO:0000313" key="2">
    <source>
        <dbReference type="EMBL" id="OGG32053.1"/>
    </source>
</evidence>
<dbReference type="Pfam" id="PF13847">
    <property type="entry name" value="Methyltransf_31"/>
    <property type="match status" value="1"/>
</dbReference>
<comment type="caution">
    <text evidence="2">The sequence shown here is derived from an EMBL/GenBank/DDBJ whole genome shotgun (WGS) entry which is preliminary data.</text>
</comment>
<dbReference type="InterPro" id="IPR029063">
    <property type="entry name" value="SAM-dependent_MTases_sf"/>
</dbReference>
<proteinExistence type="predicted"/>
<sequence>MKNKYWAKTKYSTIDPFDYEIQRFSSPAGKLIDELEKKTVLELFNKHNLGNITKSYLSILDVATGTGRLAYFIENYVKNASIIGMDINENMLKRSNQIKSKNKSRIKFIKGDLYHLPFKVDHFDTIVGLRFSMHLPKFEEILKEFSRVLNKDGLLIFDIFNHNSILRLRLLRNINKADKGYFSLNDMIKIAKENYFHFIDYQGILLFGETPLRLTPKKLLFLHSPITQPPRILQQYSSKLILCFRKV</sequence>
<dbReference type="Gene3D" id="3.40.50.150">
    <property type="entry name" value="Vaccinia Virus protein VP39"/>
    <property type="match status" value="1"/>
</dbReference>
<gene>
    <name evidence="2" type="ORF">A3I51_01150</name>
</gene>
<feature type="domain" description="Methyltransferase" evidence="1">
    <location>
        <begin position="55"/>
        <end position="166"/>
    </location>
</feature>